<reference evidence="2" key="1">
    <citation type="submission" date="2022-10" db="EMBL/GenBank/DDBJ databases">
        <title>Tapping the CABI collections for fungal endophytes: first genome assemblies for Collariella, Neodidymelliopsis, Ascochyta clinopodiicola, Didymella pomorum, Didymosphaeria variabile, Neocosmospora piperis and Neocucurbitaria cava.</title>
        <authorList>
            <person name="Hill R."/>
        </authorList>
    </citation>
    <scope>NUCLEOTIDE SEQUENCE</scope>
    <source>
        <strain evidence="2">IMI 355091</strain>
    </source>
</reference>
<gene>
    <name evidence="2" type="ORF">N0V91_009759</name>
</gene>
<sequence length="98" mass="11685">MRSASNEIRKFREQYQNRVLRDLAPNEDQDEDEMSEVMGRVDMQVMLQLRVQERENELQERIVPKRPDRVVEELEVFYETAEEEDPCGTPHLDDSDDS</sequence>
<name>A0A9W8Z6L2_9PLEO</name>
<evidence type="ECO:0000313" key="2">
    <source>
        <dbReference type="EMBL" id="KAJ4398981.1"/>
    </source>
</evidence>
<dbReference type="Proteomes" id="UP001140510">
    <property type="component" value="Unassembled WGS sequence"/>
</dbReference>
<proteinExistence type="predicted"/>
<comment type="caution">
    <text evidence="2">The sequence shown here is derived from an EMBL/GenBank/DDBJ whole genome shotgun (WGS) entry which is preliminary data.</text>
</comment>
<organism evidence="2 3">
    <name type="scientific">Didymella pomorum</name>
    <dbReference type="NCBI Taxonomy" id="749634"/>
    <lineage>
        <taxon>Eukaryota</taxon>
        <taxon>Fungi</taxon>
        <taxon>Dikarya</taxon>
        <taxon>Ascomycota</taxon>
        <taxon>Pezizomycotina</taxon>
        <taxon>Dothideomycetes</taxon>
        <taxon>Pleosporomycetidae</taxon>
        <taxon>Pleosporales</taxon>
        <taxon>Pleosporineae</taxon>
        <taxon>Didymellaceae</taxon>
        <taxon>Didymella</taxon>
    </lineage>
</organism>
<keyword evidence="3" id="KW-1185">Reference proteome</keyword>
<accession>A0A9W8Z6L2</accession>
<dbReference type="EMBL" id="JAPEVA010000116">
    <property type="protein sequence ID" value="KAJ4398981.1"/>
    <property type="molecule type" value="Genomic_DNA"/>
</dbReference>
<dbReference type="AlphaFoldDB" id="A0A9W8Z6L2"/>
<evidence type="ECO:0000313" key="3">
    <source>
        <dbReference type="Proteomes" id="UP001140510"/>
    </source>
</evidence>
<feature type="region of interest" description="Disordered" evidence="1">
    <location>
        <begin position="78"/>
        <end position="98"/>
    </location>
</feature>
<protein>
    <submittedName>
        <fullName evidence="2">Uncharacterized protein</fullName>
    </submittedName>
</protein>
<evidence type="ECO:0000256" key="1">
    <source>
        <dbReference type="SAM" id="MobiDB-lite"/>
    </source>
</evidence>